<dbReference type="Proteomes" id="UP001597128">
    <property type="component" value="Unassembled WGS sequence"/>
</dbReference>
<dbReference type="Gene3D" id="3.30.70.270">
    <property type="match status" value="1"/>
</dbReference>
<dbReference type="InterPro" id="IPR000160">
    <property type="entry name" value="GGDEF_dom"/>
</dbReference>
<dbReference type="InterPro" id="IPR052155">
    <property type="entry name" value="Biofilm_reg_signaling"/>
</dbReference>
<feature type="transmembrane region" description="Helical" evidence="1">
    <location>
        <begin position="47"/>
        <end position="70"/>
    </location>
</feature>
<evidence type="ECO:0000259" key="3">
    <source>
        <dbReference type="PROSITE" id="PS50887"/>
    </source>
</evidence>
<dbReference type="SUPFAM" id="SSF55073">
    <property type="entry name" value="Nucleotide cyclase"/>
    <property type="match status" value="1"/>
</dbReference>
<dbReference type="Pfam" id="PF00990">
    <property type="entry name" value="GGDEF"/>
    <property type="match status" value="1"/>
</dbReference>
<dbReference type="SMART" id="SM00052">
    <property type="entry name" value="EAL"/>
    <property type="match status" value="1"/>
</dbReference>
<feature type="transmembrane region" description="Helical" evidence="1">
    <location>
        <begin position="113"/>
        <end position="133"/>
    </location>
</feature>
<dbReference type="NCBIfam" id="TIGR00254">
    <property type="entry name" value="GGDEF"/>
    <property type="match status" value="1"/>
</dbReference>
<proteinExistence type="predicted"/>
<dbReference type="Pfam" id="PF00563">
    <property type="entry name" value="EAL"/>
    <property type="match status" value="1"/>
</dbReference>
<dbReference type="Gene3D" id="3.20.20.450">
    <property type="entry name" value="EAL domain"/>
    <property type="match status" value="1"/>
</dbReference>
<keyword evidence="5" id="KW-1185">Reference proteome</keyword>
<feature type="transmembrane region" description="Helical" evidence="1">
    <location>
        <begin position="90"/>
        <end position="107"/>
    </location>
</feature>
<name>A0ABW3F8C1_9PROT</name>
<feature type="domain" description="GGDEF" evidence="3">
    <location>
        <begin position="239"/>
        <end position="372"/>
    </location>
</feature>
<dbReference type="RefSeq" id="WP_379058875.1">
    <property type="nucleotide sequence ID" value="NZ_JBHTKB010000003.1"/>
</dbReference>
<dbReference type="CDD" id="cd01949">
    <property type="entry name" value="GGDEF"/>
    <property type="match status" value="1"/>
</dbReference>
<evidence type="ECO:0000313" key="4">
    <source>
        <dbReference type="EMBL" id="MFD0914702.1"/>
    </source>
</evidence>
<keyword evidence="1" id="KW-0472">Membrane</keyword>
<dbReference type="PROSITE" id="PS50887">
    <property type="entry name" value="GGDEF"/>
    <property type="match status" value="1"/>
</dbReference>
<organism evidence="4 5">
    <name type="scientific">Methylophilus luteus</name>
    <dbReference type="NCBI Taxonomy" id="640108"/>
    <lineage>
        <taxon>Bacteria</taxon>
        <taxon>Pseudomonadati</taxon>
        <taxon>Pseudomonadota</taxon>
        <taxon>Betaproteobacteria</taxon>
        <taxon>Nitrosomonadales</taxon>
        <taxon>Methylophilaceae</taxon>
        <taxon>Methylophilus</taxon>
    </lineage>
</organism>
<dbReference type="PANTHER" id="PTHR44757:SF2">
    <property type="entry name" value="BIOFILM ARCHITECTURE MAINTENANCE PROTEIN MBAA"/>
    <property type="match status" value="1"/>
</dbReference>
<evidence type="ECO:0000256" key="1">
    <source>
        <dbReference type="SAM" id="Phobius"/>
    </source>
</evidence>
<dbReference type="InterPro" id="IPR029787">
    <property type="entry name" value="Nucleotide_cyclase"/>
</dbReference>
<dbReference type="SMART" id="SM00267">
    <property type="entry name" value="GGDEF"/>
    <property type="match status" value="1"/>
</dbReference>
<dbReference type="PANTHER" id="PTHR44757">
    <property type="entry name" value="DIGUANYLATE CYCLASE DGCP"/>
    <property type="match status" value="1"/>
</dbReference>
<dbReference type="InterPro" id="IPR001633">
    <property type="entry name" value="EAL_dom"/>
</dbReference>
<keyword evidence="1" id="KW-1133">Transmembrane helix</keyword>
<dbReference type="InterPro" id="IPR035919">
    <property type="entry name" value="EAL_sf"/>
</dbReference>
<dbReference type="SUPFAM" id="SSF141868">
    <property type="entry name" value="EAL domain-like"/>
    <property type="match status" value="1"/>
</dbReference>
<dbReference type="InterPro" id="IPR043128">
    <property type="entry name" value="Rev_trsase/Diguanyl_cyclase"/>
</dbReference>
<accession>A0ABW3F8C1</accession>
<protein>
    <submittedName>
        <fullName evidence="4">Bifunctional diguanylate cyclase/phosphodiesterase</fullName>
    </submittedName>
</protein>
<gene>
    <name evidence="4" type="ORF">ACFQ1Z_14165</name>
</gene>
<dbReference type="PROSITE" id="PS50883">
    <property type="entry name" value="EAL"/>
    <property type="match status" value="1"/>
</dbReference>
<dbReference type="CDD" id="cd01948">
    <property type="entry name" value="EAL"/>
    <property type="match status" value="1"/>
</dbReference>
<comment type="caution">
    <text evidence="4">The sequence shown here is derived from an EMBL/GenBank/DDBJ whole genome shotgun (WGS) entry which is preliminary data.</text>
</comment>
<reference evidence="5" key="1">
    <citation type="journal article" date="2019" name="Int. J. Syst. Evol. Microbiol.">
        <title>The Global Catalogue of Microorganisms (GCM) 10K type strain sequencing project: providing services to taxonomists for standard genome sequencing and annotation.</title>
        <authorList>
            <consortium name="The Broad Institute Genomics Platform"/>
            <consortium name="The Broad Institute Genome Sequencing Center for Infectious Disease"/>
            <person name="Wu L."/>
            <person name="Ma J."/>
        </authorList>
    </citation>
    <scope>NUCLEOTIDE SEQUENCE [LARGE SCALE GENOMIC DNA]</scope>
    <source>
        <strain evidence="5">CCUG 58412</strain>
    </source>
</reference>
<feature type="transmembrane region" description="Helical" evidence="1">
    <location>
        <begin position="164"/>
        <end position="181"/>
    </location>
</feature>
<feature type="transmembrane region" description="Helical" evidence="1">
    <location>
        <begin position="21"/>
        <end position="41"/>
    </location>
</feature>
<evidence type="ECO:0000259" key="2">
    <source>
        <dbReference type="PROSITE" id="PS50883"/>
    </source>
</evidence>
<dbReference type="EMBL" id="JBHTKB010000003">
    <property type="protein sequence ID" value="MFD0914702.1"/>
    <property type="molecule type" value="Genomic_DNA"/>
</dbReference>
<sequence>MPFSKTTSPELLLARYRSLMADVPVVIFAGLSATAIQVVALQDGIDWRVSVAMPLVRMTLAAMLFIYWFWHREDNPGIEKVRWRLRAASIVLVFSGVVTFFRSLYLFNHTDSFGHYFLIIYITLFGLCFAFILSKIGVAAFIYNCLLISAALVCIFMGDFEQPYVLAGLVLVFEAGMLFAMRASSNVFDRLVNATHETHSLLEENQRLANLDALTQLPNRRQFFVHVEQQLARAKKTADRFAVGIVDLDNFKPVNDVYGHHIGDLVLTEMGARLARIKIAGVQFYRLGGDEFAFQMVTDPQHMILRQIGKEVNRVISQPIIADGILISIKASIGACVYANSKDTAQELYEHADFALYHVKRTGRGNMEIYSQTLEEERQHLHKVDQALRAADLEAELFPVFQPIINVNTGTISSFESLARWNSPSIGIVPPAVFIGVAESLGIISDLTRLMFQKSIIVMGSWPAHIRLSFNLSAYDVTNKAVIEELIYMVAQSRIHPSRFVFEVTETALLQDFTTAKDNIELLRQSGARIALDDFGTGYSSLSHVQNLPLDKLKIDRSFIKDIETNPTSQTIVRSILALCQGMQVECVAEGAETASQVQFLQQMGCQLIQGYFYSKPMAEEHIQHYLDQPGVTANMVTAGLAAAEIRLPGKVA</sequence>
<keyword evidence="1" id="KW-0812">Transmembrane</keyword>
<evidence type="ECO:0000313" key="5">
    <source>
        <dbReference type="Proteomes" id="UP001597128"/>
    </source>
</evidence>
<feature type="domain" description="EAL" evidence="2">
    <location>
        <begin position="381"/>
        <end position="631"/>
    </location>
</feature>
<feature type="transmembrane region" description="Helical" evidence="1">
    <location>
        <begin position="140"/>
        <end position="158"/>
    </location>
</feature>